<name>A0A1I0ADB8_9FIRM</name>
<evidence type="ECO:0000313" key="2">
    <source>
        <dbReference type="Proteomes" id="UP000243819"/>
    </source>
</evidence>
<accession>A0A1I0ADB8</accession>
<dbReference type="RefSeq" id="WP_091350496.1">
    <property type="nucleotide sequence ID" value="NZ_FOIF01000020.1"/>
</dbReference>
<evidence type="ECO:0000313" key="1">
    <source>
        <dbReference type="EMBL" id="SES92218.1"/>
    </source>
</evidence>
<sequence>MSLFLGPIHHWLYNKIILFERLEKYILDGLIAEVGKEAEILYGEACDRYGQPLDQEKTLEEIIDLDNIHQWLQDKIQRAELRHGYFLNKSIEKFGDLAYEVALEYYAKQGKYCGEKCEEEARPQNAQELYDQLNNYILDGMPCDHVNQVQISEPDLVQWEVTQCLHIDYWNQVGIDPNKMYKLRETWIDAFVAYANSHYEYRFTNDNGILKHVIQKVTQ</sequence>
<dbReference type="STRING" id="1120990.SAMN03080614_102021"/>
<protein>
    <submittedName>
        <fullName evidence="1">Uncharacterized protein</fullName>
    </submittedName>
</protein>
<proteinExistence type="predicted"/>
<dbReference type="OrthoDB" id="9777242at2"/>
<organism evidence="1 2">
    <name type="scientific">Anaerobranca gottschalkii DSM 13577</name>
    <dbReference type="NCBI Taxonomy" id="1120990"/>
    <lineage>
        <taxon>Bacteria</taxon>
        <taxon>Bacillati</taxon>
        <taxon>Bacillota</taxon>
        <taxon>Clostridia</taxon>
        <taxon>Eubacteriales</taxon>
        <taxon>Proteinivoracaceae</taxon>
        <taxon>Anaerobranca</taxon>
    </lineage>
</organism>
<keyword evidence="2" id="KW-1185">Reference proteome</keyword>
<dbReference type="AlphaFoldDB" id="A0A1I0ADB8"/>
<dbReference type="EMBL" id="FOIF01000020">
    <property type="protein sequence ID" value="SES92218.1"/>
    <property type="molecule type" value="Genomic_DNA"/>
</dbReference>
<reference evidence="2" key="1">
    <citation type="submission" date="2016-10" db="EMBL/GenBank/DDBJ databases">
        <authorList>
            <person name="Varghese N."/>
            <person name="Submissions S."/>
        </authorList>
    </citation>
    <scope>NUCLEOTIDE SEQUENCE [LARGE SCALE GENOMIC DNA]</scope>
    <source>
        <strain evidence="2">DSM 13577</strain>
    </source>
</reference>
<gene>
    <name evidence="1" type="ORF">SAMN03080614_102021</name>
</gene>
<dbReference type="Proteomes" id="UP000243819">
    <property type="component" value="Unassembled WGS sequence"/>
</dbReference>